<evidence type="ECO:0000313" key="2">
    <source>
        <dbReference type="EMBL" id="CAB9501400.1"/>
    </source>
</evidence>
<feature type="compositionally biased region" description="Acidic residues" evidence="1">
    <location>
        <begin position="7"/>
        <end position="27"/>
    </location>
</feature>
<evidence type="ECO:0000256" key="1">
    <source>
        <dbReference type="SAM" id="MobiDB-lite"/>
    </source>
</evidence>
<gene>
    <name evidence="2" type="ORF">SEMRO_107_G054010.1</name>
</gene>
<proteinExistence type="predicted"/>
<evidence type="ECO:0008006" key="4">
    <source>
        <dbReference type="Google" id="ProtNLM"/>
    </source>
</evidence>
<dbReference type="EMBL" id="CAICTM010000106">
    <property type="protein sequence ID" value="CAB9501400.1"/>
    <property type="molecule type" value="Genomic_DNA"/>
</dbReference>
<dbReference type="AlphaFoldDB" id="A0A9N8H6R4"/>
<comment type="caution">
    <text evidence="2">The sequence shown here is derived from an EMBL/GenBank/DDBJ whole genome shotgun (WGS) entry which is preliminary data.</text>
</comment>
<dbReference type="Gene3D" id="3.40.525.10">
    <property type="entry name" value="CRAL-TRIO lipid binding domain"/>
    <property type="match status" value="1"/>
</dbReference>
<dbReference type="SUPFAM" id="SSF52087">
    <property type="entry name" value="CRAL/TRIO domain"/>
    <property type="match status" value="1"/>
</dbReference>
<organism evidence="2 3">
    <name type="scientific">Seminavis robusta</name>
    <dbReference type="NCBI Taxonomy" id="568900"/>
    <lineage>
        <taxon>Eukaryota</taxon>
        <taxon>Sar</taxon>
        <taxon>Stramenopiles</taxon>
        <taxon>Ochrophyta</taxon>
        <taxon>Bacillariophyta</taxon>
        <taxon>Bacillariophyceae</taxon>
        <taxon>Bacillariophycidae</taxon>
        <taxon>Naviculales</taxon>
        <taxon>Naviculaceae</taxon>
        <taxon>Seminavis</taxon>
    </lineage>
</organism>
<protein>
    <recommendedName>
        <fullName evidence="4">CRAL-TRIO domain-containing protein</fullName>
    </recommendedName>
</protein>
<sequence>MWRGEEGNEAEEVPALAEEENGPDEVDRDNAEQMGPSERIPLQGPPFRMDDPARMQLTNQERQWALSIKAAIEADNQIDPISDFMCVHLAIFFQGGIEAAVERALRLQTFRQEYDILDTLTDSRRALPKHIKLFPKHYLAYNFNKEDGNYYLVADVTQFSMDKMTRTEMFTAFNAGEYYLFHAMSADFELIRKGAILLAECEGYSWTQHMDVRMIQKVWLELAWTYPLQYQKAKHYNTGVMFNVFLSLVKKILPAQIGSKLETGFRCEHRLDTIYLVPTVEAANQRWLHNLDLVLQRRYELEKSFSLSDKATVNS</sequence>
<feature type="region of interest" description="Disordered" evidence="1">
    <location>
        <begin position="1"/>
        <end position="47"/>
    </location>
</feature>
<name>A0A9N8H6R4_9STRA</name>
<reference evidence="2" key="1">
    <citation type="submission" date="2020-06" db="EMBL/GenBank/DDBJ databases">
        <authorList>
            <consortium name="Plant Systems Biology data submission"/>
        </authorList>
    </citation>
    <scope>NUCLEOTIDE SEQUENCE</scope>
    <source>
        <strain evidence="2">D6</strain>
    </source>
</reference>
<dbReference type="InterPro" id="IPR036865">
    <property type="entry name" value="CRAL-TRIO_dom_sf"/>
</dbReference>
<dbReference type="Proteomes" id="UP001153069">
    <property type="component" value="Unassembled WGS sequence"/>
</dbReference>
<evidence type="ECO:0000313" key="3">
    <source>
        <dbReference type="Proteomes" id="UP001153069"/>
    </source>
</evidence>
<accession>A0A9N8H6R4</accession>
<keyword evidence="3" id="KW-1185">Reference proteome</keyword>